<dbReference type="InterPro" id="IPR019459">
    <property type="entry name" value="GRAB"/>
</dbReference>
<keyword evidence="8" id="KW-1185">Reference proteome</keyword>
<dbReference type="PANTHER" id="PTHR18921">
    <property type="entry name" value="MYOSIN HEAVY CHAIN - RELATED"/>
    <property type="match status" value="1"/>
</dbReference>
<organism evidence="7 8">
    <name type="scientific">Glarea lozoyensis (strain ATCC 20868 / MF5171)</name>
    <dbReference type="NCBI Taxonomy" id="1116229"/>
    <lineage>
        <taxon>Eukaryota</taxon>
        <taxon>Fungi</taxon>
        <taxon>Dikarya</taxon>
        <taxon>Ascomycota</taxon>
        <taxon>Pezizomycotina</taxon>
        <taxon>Leotiomycetes</taxon>
        <taxon>Helotiales</taxon>
        <taxon>Helotiaceae</taxon>
        <taxon>Glarea</taxon>
    </lineage>
</organism>
<feature type="region of interest" description="Disordered" evidence="5">
    <location>
        <begin position="1"/>
        <end position="130"/>
    </location>
</feature>
<dbReference type="GeneID" id="19468036"/>
<dbReference type="GO" id="GO:0031267">
    <property type="term" value="F:small GTPase binding"/>
    <property type="evidence" value="ECO:0007669"/>
    <property type="project" value="TreeGrafter"/>
</dbReference>
<dbReference type="OrthoDB" id="425925at2759"/>
<dbReference type="KEGG" id="glz:GLAREA_08988"/>
<dbReference type="OMA" id="QKLANCM"/>
<evidence type="ECO:0000256" key="2">
    <source>
        <dbReference type="ARBA" id="ARBA00023034"/>
    </source>
</evidence>
<keyword evidence="2" id="KW-0333">Golgi apparatus</keyword>
<sequence>MSTIASSDPANSLSAPKKKSNNKKKKNKTKANGDATKPQDVGKEAPVDVGDVEAELDDSEQSALNTPNEPQFPENVHSQTNGHKPEGASNGDSSQNQRDSEVNSEKVAEGNINRHASDASVRLEAMSQEREALRAEVEQLRKSLEDIQGKHNEELLSMKDQYTKDVTAIRSQQDDEVSAIKEQHSEEVSAIKAELEESETAKENAETQYQHLLGRINTIKATLGERLKADKLELAEAQQQIEDLESQNESSQKRIESLEEELKRFEAESNDSSKELSTLRNRHNLSQQNWLNEREDLILQNRQLRDEAEAAKEAMGDWEVVAMEERSKWEALTEKFRDLEESFASQQEALDEAVRERDSRTQSLDGLQRSLREVQDARKRELREMVESYEQQVASLKKFVQESDARAGEAERDRTSLQTELDRLTPFEKEVKEKNLLIGKLRHEAIVLNDHLTKALRFLKKAKPEDNVDRQIVTNHFLHFLALDRTDPKKFQILQLIASLLNWSEEQKEQAGLARPGAASGSLRLPISPFHRTPSTPSLSSEFFTEPSGTSAREKESLADLWTGFLERSAEEGSTTAGSRSGSVSSSARPDTRGGM</sequence>
<name>S3DGM2_GLAL2</name>
<feature type="coiled-coil region" evidence="4">
    <location>
        <begin position="181"/>
        <end position="399"/>
    </location>
</feature>
<feature type="region of interest" description="Disordered" evidence="5">
    <location>
        <begin position="524"/>
        <end position="556"/>
    </location>
</feature>
<dbReference type="eggNOG" id="ENOG502RYXN">
    <property type="taxonomic scope" value="Eukaryota"/>
</dbReference>
<evidence type="ECO:0000313" key="8">
    <source>
        <dbReference type="Proteomes" id="UP000016922"/>
    </source>
</evidence>
<dbReference type="InterPro" id="IPR000237">
    <property type="entry name" value="GRIP_dom"/>
</dbReference>
<reference evidence="7 8" key="1">
    <citation type="journal article" date="2013" name="BMC Genomics">
        <title>Genomics-driven discovery of the pneumocandin biosynthetic gene cluster in the fungus Glarea lozoyensis.</title>
        <authorList>
            <person name="Chen L."/>
            <person name="Yue Q."/>
            <person name="Zhang X."/>
            <person name="Xiang M."/>
            <person name="Wang C."/>
            <person name="Li S."/>
            <person name="Che Y."/>
            <person name="Ortiz-Lopez F.J."/>
            <person name="Bills G.F."/>
            <person name="Liu X."/>
            <person name="An Z."/>
        </authorList>
    </citation>
    <scope>NUCLEOTIDE SEQUENCE [LARGE SCALE GENOMIC DNA]</scope>
    <source>
        <strain evidence="8">ATCC 20868 / MF5171</strain>
    </source>
</reference>
<dbReference type="Pfam" id="PF10375">
    <property type="entry name" value="GRAB"/>
    <property type="match status" value="1"/>
</dbReference>
<dbReference type="PROSITE" id="PS50913">
    <property type="entry name" value="GRIP"/>
    <property type="match status" value="1"/>
</dbReference>
<proteinExistence type="predicted"/>
<feature type="compositionally biased region" description="Low complexity" evidence="5">
    <location>
        <begin position="574"/>
        <end position="589"/>
    </location>
</feature>
<evidence type="ECO:0000313" key="7">
    <source>
        <dbReference type="EMBL" id="EPE36825.1"/>
    </source>
</evidence>
<evidence type="ECO:0000256" key="1">
    <source>
        <dbReference type="ARBA" id="ARBA00004555"/>
    </source>
</evidence>
<dbReference type="AlphaFoldDB" id="S3DGM2"/>
<gene>
    <name evidence="7" type="ORF">GLAREA_08988</name>
</gene>
<feature type="compositionally biased region" description="Basic residues" evidence="5">
    <location>
        <begin position="16"/>
        <end position="29"/>
    </location>
</feature>
<evidence type="ECO:0000256" key="3">
    <source>
        <dbReference type="ARBA" id="ARBA00023054"/>
    </source>
</evidence>
<dbReference type="PANTHER" id="PTHR18921:SF2">
    <property type="entry name" value="THYROID RECEPTOR-INTERACTING PROTEIN 11"/>
    <property type="match status" value="1"/>
</dbReference>
<dbReference type="RefSeq" id="XP_008076140.1">
    <property type="nucleotide sequence ID" value="XM_008077949.1"/>
</dbReference>
<protein>
    <recommendedName>
        <fullName evidence="6">GRIP domain-containing protein</fullName>
    </recommendedName>
</protein>
<dbReference type="HOGENOM" id="CLU_020680_1_1_1"/>
<feature type="compositionally biased region" description="Acidic residues" evidence="5">
    <location>
        <begin position="50"/>
        <end position="60"/>
    </location>
</feature>
<dbReference type="GO" id="GO:0007030">
    <property type="term" value="P:Golgi organization"/>
    <property type="evidence" value="ECO:0007669"/>
    <property type="project" value="TreeGrafter"/>
</dbReference>
<evidence type="ECO:0000256" key="5">
    <source>
        <dbReference type="SAM" id="MobiDB-lite"/>
    </source>
</evidence>
<comment type="subcellular location">
    <subcellularLocation>
        <location evidence="1">Golgi apparatus</location>
    </subcellularLocation>
</comment>
<accession>S3DGM2</accession>
<dbReference type="GO" id="GO:0006888">
    <property type="term" value="P:endoplasmic reticulum to Golgi vesicle-mediated transport"/>
    <property type="evidence" value="ECO:0007669"/>
    <property type="project" value="TreeGrafter"/>
</dbReference>
<feature type="compositionally biased region" description="Basic and acidic residues" evidence="5">
    <location>
        <begin position="98"/>
        <end position="108"/>
    </location>
</feature>
<evidence type="ECO:0000256" key="4">
    <source>
        <dbReference type="SAM" id="Coils"/>
    </source>
</evidence>
<dbReference type="Proteomes" id="UP000016922">
    <property type="component" value="Unassembled WGS sequence"/>
</dbReference>
<dbReference type="EMBL" id="KE145352">
    <property type="protein sequence ID" value="EPE36825.1"/>
    <property type="molecule type" value="Genomic_DNA"/>
</dbReference>
<dbReference type="STRING" id="1116229.S3DGM2"/>
<keyword evidence="3 4" id="KW-0175">Coiled coil</keyword>
<dbReference type="GO" id="GO:0005794">
    <property type="term" value="C:Golgi apparatus"/>
    <property type="evidence" value="ECO:0007669"/>
    <property type="project" value="UniProtKB-SubCell"/>
</dbReference>
<dbReference type="Gene3D" id="1.10.287.1490">
    <property type="match status" value="1"/>
</dbReference>
<feature type="region of interest" description="Disordered" evidence="5">
    <location>
        <begin position="569"/>
        <end position="596"/>
    </location>
</feature>
<feature type="compositionally biased region" description="Polar residues" evidence="5">
    <location>
        <begin position="533"/>
        <end position="551"/>
    </location>
</feature>
<evidence type="ECO:0000259" key="6">
    <source>
        <dbReference type="PROSITE" id="PS50913"/>
    </source>
</evidence>
<feature type="domain" description="GRIP" evidence="6">
    <location>
        <begin position="463"/>
        <end position="514"/>
    </location>
</feature>